<accession>A0A9P4M7E9</accession>
<keyword evidence="3" id="KW-1185">Reference proteome</keyword>
<organism evidence="2 3">
    <name type="scientific">Rhizodiscina lignyota</name>
    <dbReference type="NCBI Taxonomy" id="1504668"/>
    <lineage>
        <taxon>Eukaryota</taxon>
        <taxon>Fungi</taxon>
        <taxon>Dikarya</taxon>
        <taxon>Ascomycota</taxon>
        <taxon>Pezizomycotina</taxon>
        <taxon>Dothideomycetes</taxon>
        <taxon>Pleosporomycetidae</taxon>
        <taxon>Aulographales</taxon>
        <taxon>Rhizodiscinaceae</taxon>
        <taxon>Rhizodiscina</taxon>
    </lineage>
</organism>
<dbReference type="AlphaFoldDB" id="A0A9P4M7E9"/>
<gene>
    <name evidence="2" type="ORF">NA57DRAFT_59733</name>
</gene>
<protein>
    <submittedName>
        <fullName evidence="2">Uncharacterized protein</fullName>
    </submittedName>
</protein>
<proteinExistence type="predicted"/>
<evidence type="ECO:0000256" key="1">
    <source>
        <dbReference type="SAM" id="MobiDB-lite"/>
    </source>
</evidence>
<feature type="compositionally biased region" description="Basic residues" evidence="1">
    <location>
        <begin position="176"/>
        <end position="196"/>
    </location>
</feature>
<feature type="region of interest" description="Disordered" evidence="1">
    <location>
        <begin position="172"/>
        <end position="212"/>
    </location>
</feature>
<reference evidence="2" key="1">
    <citation type="journal article" date="2020" name="Stud. Mycol.">
        <title>101 Dothideomycetes genomes: a test case for predicting lifestyles and emergence of pathogens.</title>
        <authorList>
            <person name="Haridas S."/>
            <person name="Albert R."/>
            <person name="Binder M."/>
            <person name="Bloem J."/>
            <person name="Labutti K."/>
            <person name="Salamov A."/>
            <person name="Andreopoulos B."/>
            <person name="Baker S."/>
            <person name="Barry K."/>
            <person name="Bills G."/>
            <person name="Bluhm B."/>
            <person name="Cannon C."/>
            <person name="Castanera R."/>
            <person name="Culley D."/>
            <person name="Daum C."/>
            <person name="Ezra D."/>
            <person name="Gonzalez J."/>
            <person name="Henrissat B."/>
            <person name="Kuo A."/>
            <person name="Liang C."/>
            <person name="Lipzen A."/>
            <person name="Lutzoni F."/>
            <person name="Magnuson J."/>
            <person name="Mondo S."/>
            <person name="Nolan M."/>
            <person name="Ohm R."/>
            <person name="Pangilinan J."/>
            <person name="Park H.-J."/>
            <person name="Ramirez L."/>
            <person name="Alfaro M."/>
            <person name="Sun H."/>
            <person name="Tritt A."/>
            <person name="Yoshinaga Y."/>
            <person name="Zwiers L.-H."/>
            <person name="Turgeon B."/>
            <person name="Goodwin S."/>
            <person name="Spatafora J."/>
            <person name="Crous P."/>
            <person name="Grigoriev I."/>
        </authorList>
    </citation>
    <scope>NUCLEOTIDE SEQUENCE</scope>
    <source>
        <strain evidence="2">CBS 133067</strain>
    </source>
</reference>
<comment type="caution">
    <text evidence="2">The sequence shown here is derived from an EMBL/GenBank/DDBJ whole genome shotgun (WGS) entry which is preliminary data.</text>
</comment>
<evidence type="ECO:0000313" key="3">
    <source>
        <dbReference type="Proteomes" id="UP000799772"/>
    </source>
</evidence>
<evidence type="ECO:0000313" key="2">
    <source>
        <dbReference type="EMBL" id="KAF2095754.1"/>
    </source>
</evidence>
<dbReference type="EMBL" id="ML978131">
    <property type="protein sequence ID" value="KAF2095754.1"/>
    <property type="molecule type" value="Genomic_DNA"/>
</dbReference>
<dbReference type="Proteomes" id="UP000799772">
    <property type="component" value="Unassembled WGS sequence"/>
</dbReference>
<sequence length="212" mass="24251">MGGEYPDPIQDNLPRLSEKNLLIHESLNTNDQPDPTYAQQCINRERFQHWRQELPGYVHSDCPRQSTCRDLYTILNSPTTLFLMNGCVVNEDEDPVTDPTLPRPEHLPQPSDLGPEMRFAMLDAVDSAFPLSEKYVMIEVDHTPGSMEGDRAEERTDAAKDVIAEVMRLKAERQSKARVKRDKRRRVRKRAYHRRSQSTDGGAPSAVDIHTL</sequence>
<name>A0A9P4M7E9_9PEZI</name>